<sequence length="137" mass="15538">MPLPNGRYIIRSSDDGNRPIGVDEDRVIALPEDDSPPEWVLEAVGSKYRIKTTDDKKVVPSGGKVWVDSEEDAKWILEAAFHHGKNVYIVQAENRYEGWAAPFSENDDKQVMSRPLIVGPSLPPFYPPFERFIIERA</sequence>
<dbReference type="InterPro" id="IPR031755">
    <property type="entry name" value="Inhibitor_I66"/>
</dbReference>
<accession>A0ABR3A8G8</accession>
<dbReference type="Proteomes" id="UP001437256">
    <property type="component" value="Unassembled WGS sequence"/>
</dbReference>
<dbReference type="Gene3D" id="2.80.10.50">
    <property type="match status" value="1"/>
</dbReference>
<keyword evidence="2" id="KW-1185">Reference proteome</keyword>
<organism evidence="1 2">
    <name type="scientific">Marasmius tenuissimus</name>
    <dbReference type="NCBI Taxonomy" id="585030"/>
    <lineage>
        <taxon>Eukaryota</taxon>
        <taxon>Fungi</taxon>
        <taxon>Dikarya</taxon>
        <taxon>Basidiomycota</taxon>
        <taxon>Agaricomycotina</taxon>
        <taxon>Agaricomycetes</taxon>
        <taxon>Agaricomycetidae</taxon>
        <taxon>Agaricales</taxon>
        <taxon>Marasmiineae</taxon>
        <taxon>Marasmiaceae</taxon>
        <taxon>Marasmius</taxon>
    </lineage>
</organism>
<proteinExistence type="predicted"/>
<dbReference type="CDD" id="cd23428">
    <property type="entry name" value="beta-trefoil_Ricin_SPI"/>
    <property type="match status" value="1"/>
</dbReference>
<dbReference type="EMBL" id="JBBXMP010000009">
    <property type="protein sequence ID" value="KAL0069988.1"/>
    <property type="molecule type" value="Genomic_DNA"/>
</dbReference>
<protein>
    <submittedName>
        <fullName evidence="1">Uncharacterized protein</fullName>
    </submittedName>
</protein>
<reference evidence="1 2" key="1">
    <citation type="submission" date="2024-05" db="EMBL/GenBank/DDBJ databases">
        <title>A draft genome resource for the thread blight pathogen Marasmius tenuissimus strain MS-2.</title>
        <authorList>
            <person name="Yulfo-Soto G.E."/>
            <person name="Baruah I.K."/>
            <person name="Amoako-Attah I."/>
            <person name="Bukari Y."/>
            <person name="Meinhardt L.W."/>
            <person name="Bailey B.A."/>
            <person name="Cohen S.P."/>
        </authorList>
    </citation>
    <scope>NUCLEOTIDE SEQUENCE [LARGE SCALE GENOMIC DNA]</scope>
    <source>
        <strain evidence="1 2">MS-2</strain>
    </source>
</reference>
<dbReference type="Pfam" id="PF16850">
    <property type="entry name" value="Inhibitor_I66"/>
    <property type="match status" value="1"/>
</dbReference>
<evidence type="ECO:0000313" key="2">
    <source>
        <dbReference type="Proteomes" id="UP001437256"/>
    </source>
</evidence>
<evidence type="ECO:0000313" key="1">
    <source>
        <dbReference type="EMBL" id="KAL0069988.1"/>
    </source>
</evidence>
<comment type="caution">
    <text evidence="1">The sequence shown here is derived from an EMBL/GenBank/DDBJ whole genome shotgun (WGS) entry which is preliminary data.</text>
</comment>
<name>A0ABR3A8G8_9AGAR</name>
<gene>
    <name evidence="1" type="ORF">AAF712_002885</name>
</gene>